<dbReference type="InterPro" id="IPR048641">
    <property type="entry name" value="RlmN_N"/>
</dbReference>
<evidence type="ECO:0000256" key="6">
    <source>
        <dbReference type="ARBA" id="ARBA00022603"/>
    </source>
</evidence>
<comment type="catalytic activity">
    <reaction evidence="14">
        <text>adenosine(37) in tRNA + 2 reduced [2Fe-2S]-[ferredoxin] + 2 S-adenosyl-L-methionine = 2-methyladenosine(37) in tRNA + 5'-deoxyadenosine + L-methionine + 2 oxidized [2Fe-2S]-[ferredoxin] + S-adenosyl-L-homocysteine</text>
        <dbReference type="Rhea" id="RHEA:43332"/>
        <dbReference type="Rhea" id="RHEA-COMP:10000"/>
        <dbReference type="Rhea" id="RHEA-COMP:10001"/>
        <dbReference type="Rhea" id="RHEA-COMP:10162"/>
        <dbReference type="Rhea" id="RHEA-COMP:10485"/>
        <dbReference type="ChEBI" id="CHEBI:17319"/>
        <dbReference type="ChEBI" id="CHEBI:33737"/>
        <dbReference type="ChEBI" id="CHEBI:33738"/>
        <dbReference type="ChEBI" id="CHEBI:57844"/>
        <dbReference type="ChEBI" id="CHEBI:57856"/>
        <dbReference type="ChEBI" id="CHEBI:59789"/>
        <dbReference type="ChEBI" id="CHEBI:74411"/>
        <dbReference type="ChEBI" id="CHEBI:74497"/>
        <dbReference type="EC" id="2.1.1.192"/>
    </reaction>
</comment>
<feature type="binding site" evidence="14">
    <location>
        <position position="116"/>
    </location>
    <ligand>
        <name>[4Fe-4S] cluster</name>
        <dbReference type="ChEBI" id="CHEBI:49883"/>
        <note>4Fe-4S-S-AdoMet</note>
    </ligand>
</feature>
<evidence type="ECO:0000313" key="17">
    <source>
        <dbReference type="Proteomes" id="UP000028481"/>
    </source>
</evidence>
<keyword evidence="9 14" id="KW-0819">tRNA processing</keyword>
<dbReference type="SFLD" id="SFLDF00275">
    <property type="entry name" value="adenosine_C2_methyltransferase"/>
    <property type="match status" value="1"/>
</dbReference>
<feature type="binding site" evidence="14">
    <location>
        <begin position="218"/>
        <end position="220"/>
    </location>
    <ligand>
        <name>S-adenosyl-L-methionine</name>
        <dbReference type="ChEBI" id="CHEBI:59789"/>
    </ligand>
</feature>
<evidence type="ECO:0000256" key="11">
    <source>
        <dbReference type="ARBA" id="ARBA00023004"/>
    </source>
</evidence>
<feature type="active site" description="S-methylcysteine intermediate" evidence="14">
    <location>
        <position position="337"/>
    </location>
</feature>
<dbReference type="OrthoDB" id="9793973at2"/>
<evidence type="ECO:0000256" key="14">
    <source>
        <dbReference type="HAMAP-Rule" id="MF_01849"/>
    </source>
</evidence>
<feature type="binding site" evidence="14">
    <location>
        <position position="119"/>
    </location>
    <ligand>
        <name>[4Fe-4S] cluster</name>
        <dbReference type="ChEBI" id="CHEBI:49883"/>
        <note>4Fe-4S-S-AdoMet</note>
    </ligand>
</feature>
<keyword evidence="7 14" id="KW-0808">Transferase</keyword>
<dbReference type="HAMAP" id="MF_01849">
    <property type="entry name" value="RNA_methyltr_RlmN"/>
    <property type="match status" value="1"/>
</dbReference>
<comment type="similarity">
    <text evidence="2 14">Belongs to the radical SAM superfamily. RlmN family.</text>
</comment>
<evidence type="ECO:0000256" key="13">
    <source>
        <dbReference type="ARBA" id="ARBA00023157"/>
    </source>
</evidence>
<reference evidence="16 17" key="1">
    <citation type="journal article" date="2015" name="Genome Announc.">
        <title>Genome Sequence of a Sulfate-Reducing Thermophilic Bacterium, Thermodesulfobacterium commune DSM 2178T (Phylum Thermodesulfobacteria).</title>
        <authorList>
            <person name="Bhatnagar S."/>
            <person name="Badger J.H."/>
            <person name="Madupu R."/>
            <person name="Khouri H.M."/>
            <person name="O'Connor E.M."/>
            <person name="Robb F.T."/>
            <person name="Ward N.L."/>
            <person name="Eisen J.A."/>
        </authorList>
    </citation>
    <scope>NUCLEOTIDE SEQUENCE [LARGE SCALE GENOMIC DNA]</scope>
    <source>
        <strain evidence="16 17">DSM 2178</strain>
    </source>
</reference>
<dbReference type="Proteomes" id="UP000028481">
    <property type="component" value="Chromosome"/>
</dbReference>
<feature type="binding site" evidence="14">
    <location>
        <position position="196"/>
    </location>
    <ligand>
        <name>S-adenosyl-L-methionine</name>
        <dbReference type="ChEBI" id="CHEBI:59789"/>
    </ligand>
</feature>
<dbReference type="GO" id="GO:0070475">
    <property type="term" value="P:rRNA base methylation"/>
    <property type="evidence" value="ECO:0007669"/>
    <property type="project" value="UniProtKB-UniRule"/>
</dbReference>
<dbReference type="InterPro" id="IPR040072">
    <property type="entry name" value="Methyltransferase_A"/>
</dbReference>
<name>A0A075WSB2_9BACT</name>
<evidence type="ECO:0000256" key="12">
    <source>
        <dbReference type="ARBA" id="ARBA00023014"/>
    </source>
</evidence>
<accession>A0A075WSB2</accession>
<evidence type="ECO:0000256" key="5">
    <source>
        <dbReference type="ARBA" id="ARBA00022552"/>
    </source>
</evidence>
<keyword evidence="8 14" id="KW-0949">S-adenosyl-L-methionine</keyword>
<keyword evidence="13 14" id="KW-1015">Disulfide bond</keyword>
<dbReference type="GO" id="GO:0070040">
    <property type="term" value="F:rRNA (adenine(2503)-C2-)-methyltransferase activity"/>
    <property type="evidence" value="ECO:0007669"/>
    <property type="project" value="UniProtKB-UniRule"/>
</dbReference>
<keyword evidence="3 14" id="KW-0004">4Fe-4S</keyword>
<keyword evidence="10 14" id="KW-0479">Metal-binding</keyword>
<evidence type="ECO:0000256" key="7">
    <source>
        <dbReference type="ARBA" id="ARBA00022679"/>
    </source>
</evidence>
<dbReference type="GO" id="GO:0019843">
    <property type="term" value="F:rRNA binding"/>
    <property type="evidence" value="ECO:0007669"/>
    <property type="project" value="UniProtKB-UniRule"/>
</dbReference>
<dbReference type="Pfam" id="PF21016">
    <property type="entry name" value="RlmN_N"/>
    <property type="match status" value="1"/>
</dbReference>
<gene>
    <name evidence="14" type="primary">rlmN</name>
    <name evidence="16" type="ORF">HL41_04935</name>
</gene>
<comment type="miscellaneous">
    <text evidence="14">Reaction proceeds by a ping-pong mechanism involving intermediate methylation of a conserved cysteine residue.</text>
</comment>
<comment type="caution">
    <text evidence="14">Lacks conserved residue(s) required for the propagation of feature annotation.</text>
</comment>
<dbReference type="InterPro" id="IPR007197">
    <property type="entry name" value="rSAM"/>
</dbReference>
<dbReference type="GO" id="GO:0030488">
    <property type="term" value="P:tRNA methylation"/>
    <property type="evidence" value="ECO:0007669"/>
    <property type="project" value="UniProtKB-UniRule"/>
</dbReference>
<keyword evidence="6 14" id="KW-0489">Methyltransferase</keyword>
<keyword evidence="17" id="KW-1185">Reference proteome</keyword>
<dbReference type="InterPro" id="IPR004383">
    <property type="entry name" value="rRNA_lsu_MTrfase_RlmN/Cfr"/>
</dbReference>
<feature type="binding site" evidence="14">
    <location>
        <position position="112"/>
    </location>
    <ligand>
        <name>[4Fe-4S] cluster</name>
        <dbReference type="ChEBI" id="CHEBI:49883"/>
        <note>4Fe-4S-S-AdoMet</note>
    </ligand>
</feature>
<dbReference type="eggNOG" id="COG0820">
    <property type="taxonomic scope" value="Bacteria"/>
</dbReference>
<dbReference type="Pfam" id="PF04055">
    <property type="entry name" value="Radical_SAM"/>
    <property type="match status" value="1"/>
</dbReference>
<evidence type="ECO:0000313" key="16">
    <source>
        <dbReference type="EMBL" id="AIH04154.1"/>
    </source>
</evidence>
<dbReference type="InterPro" id="IPR058240">
    <property type="entry name" value="rSAM_sf"/>
</dbReference>
<evidence type="ECO:0000256" key="10">
    <source>
        <dbReference type="ARBA" id="ARBA00022723"/>
    </source>
</evidence>
<dbReference type="InterPro" id="IPR013785">
    <property type="entry name" value="Aldolase_TIM"/>
</dbReference>
<evidence type="ECO:0000256" key="4">
    <source>
        <dbReference type="ARBA" id="ARBA00022490"/>
    </source>
</evidence>
<organism evidence="16 17">
    <name type="scientific">Thermodesulfobacterium commune DSM 2178</name>
    <dbReference type="NCBI Taxonomy" id="289377"/>
    <lineage>
        <taxon>Bacteria</taxon>
        <taxon>Pseudomonadati</taxon>
        <taxon>Thermodesulfobacteriota</taxon>
        <taxon>Thermodesulfobacteria</taxon>
        <taxon>Thermodesulfobacteriales</taxon>
        <taxon>Thermodesulfobacteriaceae</taxon>
        <taxon>Thermodesulfobacterium</taxon>
    </lineage>
</organism>
<dbReference type="CDD" id="cd01335">
    <property type="entry name" value="Radical_SAM"/>
    <property type="match status" value="1"/>
</dbReference>
<dbReference type="PROSITE" id="PS51918">
    <property type="entry name" value="RADICAL_SAM"/>
    <property type="match status" value="1"/>
</dbReference>
<keyword evidence="5 14" id="KW-0698">rRNA processing</keyword>
<evidence type="ECO:0000256" key="1">
    <source>
        <dbReference type="ARBA" id="ARBA00004496"/>
    </source>
</evidence>
<dbReference type="AlphaFoldDB" id="A0A075WSB2"/>
<comment type="function">
    <text evidence="14">Specifically methylates position 2 of adenine 2503 in 23S rRNA and position 2 of adenine 37 in tRNAs.</text>
</comment>
<dbReference type="PIRSF" id="PIRSF006004">
    <property type="entry name" value="CHP00048"/>
    <property type="match status" value="1"/>
</dbReference>
<dbReference type="Gene3D" id="1.10.150.530">
    <property type="match status" value="1"/>
</dbReference>
<keyword evidence="4 14" id="KW-0963">Cytoplasm</keyword>
<dbReference type="SFLD" id="SFLDG01062">
    <property type="entry name" value="methyltransferase_(Class_A)"/>
    <property type="match status" value="1"/>
</dbReference>
<dbReference type="PANTHER" id="PTHR30544">
    <property type="entry name" value="23S RRNA METHYLTRANSFERASE"/>
    <property type="match status" value="1"/>
</dbReference>
<comment type="cofactor">
    <cofactor evidence="14">
        <name>[4Fe-4S] cluster</name>
        <dbReference type="ChEBI" id="CHEBI:49883"/>
    </cofactor>
    <text evidence="14">Binds 1 [4Fe-4S] cluster. The cluster is coordinated with 3 cysteines and an exchangeable S-adenosyl-L-methionine.</text>
</comment>
<dbReference type="HOGENOM" id="CLU_029101_2_0_0"/>
<comment type="catalytic activity">
    <reaction evidence="14">
        <text>adenosine(2503) in 23S rRNA + 2 reduced [2Fe-2S]-[ferredoxin] + 2 S-adenosyl-L-methionine = 2-methyladenosine(2503) in 23S rRNA + 5'-deoxyadenosine + L-methionine + 2 oxidized [2Fe-2S]-[ferredoxin] + S-adenosyl-L-homocysteine</text>
        <dbReference type="Rhea" id="RHEA:42916"/>
        <dbReference type="Rhea" id="RHEA-COMP:10000"/>
        <dbReference type="Rhea" id="RHEA-COMP:10001"/>
        <dbReference type="Rhea" id="RHEA-COMP:10152"/>
        <dbReference type="Rhea" id="RHEA-COMP:10282"/>
        <dbReference type="ChEBI" id="CHEBI:17319"/>
        <dbReference type="ChEBI" id="CHEBI:33737"/>
        <dbReference type="ChEBI" id="CHEBI:33738"/>
        <dbReference type="ChEBI" id="CHEBI:57844"/>
        <dbReference type="ChEBI" id="CHEBI:57856"/>
        <dbReference type="ChEBI" id="CHEBI:59789"/>
        <dbReference type="ChEBI" id="CHEBI:74411"/>
        <dbReference type="ChEBI" id="CHEBI:74497"/>
        <dbReference type="EC" id="2.1.1.192"/>
    </reaction>
</comment>
<comment type="subcellular location">
    <subcellularLocation>
        <location evidence="1 14">Cytoplasm</location>
    </subcellularLocation>
</comment>
<dbReference type="NCBIfam" id="TIGR00048">
    <property type="entry name" value="rRNA_mod_RlmN"/>
    <property type="match status" value="1"/>
</dbReference>
<dbReference type="RefSeq" id="WP_022856068.1">
    <property type="nucleotide sequence ID" value="NZ_CP008796.1"/>
</dbReference>
<dbReference type="GO" id="GO:0002935">
    <property type="term" value="F:tRNA (adenine(37)-C2)-methyltransferase activity"/>
    <property type="evidence" value="ECO:0007669"/>
    <property type="project" value="UniProtKB-UniRule"/>
</dbReference>
<sequence length="346" mass="39588">MEKLNLRNYTLEEIEVLISHLGEPKYRAEQIFHWITCKEAIDFDQMTNLPKVLRKKLAETFTLELPEVVEKISDLEGTTKFALKLQDGEIIETVVIPERDHYTLCVSTQVGCAMGCKFCLTAKGGFKRNLEVYEIISQVIIARLYLKEINSLLPLRNIVFMGMGEPLANYENLIKALKILAHPLGFNVSKKRLTVSTVGLVKKIKKLAEDFPTALAISLHAPNDDLRKSLIPVAKKYPLKDLLETIKTFPRIKNGRTTIEYILIKEINDSLQHAKELVNLFRGFPIKINLIPYNPHPELPFERPEEERIESFQRFLLDHGILTTVRKSKGLDISAACGQLRRRLTL</sequence>
<feature type="domain" description="Radical SAM core" evidence="15">
    <location>
        <begin position="98"/>
        <end position="332"/>
    </location>
</feature>
<feature type="binding site" evidence="14">
    <location>
        <position position="294"/>
    </location>
    <ligand>
        <name>S-adenosyl-L-methionine</name>
        <dbReference type="ChEBI" id="CHEBI:59789"/>
    </ligand>
</feature>
<dbReference type="KEGG" id="tcm:HL41_04935"/>
<dbReference type="GO" id="GO:0051539">
    <property type="term" value="F:4 iron, 4 sulfur cluster binding"/>
    <property type="evidence" value="ECO:0007669"/>
    <property type="project" value="UniProtKB-UniRule"/>
</dbReference>
<dbReference type="GO" id="GO:0005737">
    <property type="term" value="C:cytoplasm"/>
    <property type="evidence" value="ECO:0007669"/>
    <property type="project" value="UniProtKB-SubCell"/>
</dbReference>
<dbReference type="EC" id="2.1.1.192" evidence="14"/>
<dbReference type="STRING" id="289377.HL41_04935"/>
<feature type="active site" description="Proton acceptor" evidence="14">
    <location>
        <position position="92"/>
    </location>
</feature>
<dbReference type="SFLD" id="SFLDS00029">
    <property type="entry name" value="Radical_SAM"/>
    <property type="match status" value="1"/>
</dbReference>
<protein>
    <recommendedName>
        <fullName evidence="14">Probable dual-specificity RNA methyltransferase RlmN</fullName>
        <ecNumber evidence="14">2.1.1.192</ecNumber>
    </recommendedName>
    <alternativeName>
        <fullName evidence="14">23S rRNA (adenine(2503)-C(2))-methyltransferase</fullName>
    </alternativeName>
    <alternativeName>
        <fullName evidence="14">23S rRNA m2A2503 methyltransferase</fullName>
    </alternativeName>
    <alternativeName>
        <fullName evidence="14">Ribosomal RNA large subunit methyltransferase N</fullName>
    </alternativeName>
    <alternativeName>
        <fullName evidence="14">tRNA (adenine(37)-C(2))-methyltransferase</fullName>
    </alternativeName>
    <alternativeName>
        <fullName evidence="14">tRNA m2A37 methyltransferase</fullName>
    </alternativeName>
</protein>
<evidence type="ECO:0000256" key="3">
    <source>
        <dbReference type="ARBA" id="ARBA00022485"/>
    </source>
</evidence>
<evidence type="ECO:0000256" key="9">
    <source>
        <dbReference type="ARBA" id="ARBA00022694"/>
    </source>
</evidence>
<evidence type="ECO:0000259" key="15">
    <source>
        <dbReference type="PROSITE" id="PS51918"/>
    </source>
</evidence>
<proteinExistence type="inferred from homology"/>
<keyword evidence="12 14" id="KW-0411">Iron-sulfur</keyword>
<feature type="binding site" evidence="14">
    <location>
        <begin position="164"/>
        <end position="165"/>
    </location>
    <ligand>
        <name>S-adenosyl-L-methionine</name>
        <dbReference type="ChEBI" id="CHEBI:59789"/>
    </ligand>
</feature>
<evidence type="ECO:0000256" key="8">
    <source>
        <dbReference type="ARBA" id="ARBA00022691"/>
    </source>
</evidence>
<dbReference type="PaxDb" id="289377-HL41_04935"/>
<dbReference type="FunFam" id="3.20.20.70:FF:000014">
    <property type="entry name" value="Probable dual-specificity RNA methyltransferase RlmN"/>
    <property type="match status" value="1"/>
</dbReference>
<dbReference type="SUPFAM" id="SSF102114">
    <property type="entry name" value="Radical SAM enzymes"/>
    <property type="match status" value="1"/>
</dbReference>
<dbReference type="Gene3D" id="3.20.20.70">
    <property type="entry name" value="Aldolase class I"/>
    <property type="match status" value="1"/>
</dbReference>
<dbReference type="EMBL" id="CP008796">
    <property type="protein sequence ID" value="AIH04154.1"/>
    <property type="molecule type" value="Genomic_DNA"/>
</dbReference>
<dbReference type="InterPro" id="IPR027492">
    <property type="entry name" value="RNA_MTrfase_RlmN"/>
</dbReference>
<dbReference type="GO" id="GO:0000049">
    <property type="term" value="F:tRNA binding"/>
    <property type="evidence" value="ECO:0007669"/>
    <property type="project" value="UniProtKB-UniRule"/>
</dbReference>
<keyword evidence="11 14" id="KW-0408">Iron</keyword>
<evidence type="ECO:0000256" key="2">
    <source>
        <dbReference type="ARBA" id="ARBA00007544"/>
    </source>
</evidence>
<dbReference type="PANTHER" id="PTHR30544:SF5">
    <property type="entry name" value="RADICAL SAM CORE DOMAIN-CONTAINING PROTEIN"/>
    <property type="match status" value="1"/>
</dbReference>
<dbReference type="GO" id="GO:0046872">
    <property type="term" value="F:metal ion binding"/>
    <property type="evidence" value="ECO:0007669"/>
    <property type="project" value="UniProtKB-KW"/>
</dbReference>